<evidence type="ECO:0000313" key="1">
    <source>
        <dbReference type="EMBL" id="OAZ41444.1"/>
    </source>
</evidence>
<organism evidence="1 2">
    <name type="scientific">Microbacterium arborescens</name>
    <dbReference type="NCBI Taxonomy" id="33883"/>
    <lineage>
        <taxon>Bacteria</taxon>
        <taxon>Bacillati</taxon>
        <taxon>Actinomycetota</taxon>
        <taxon>Actinomycetes</taxon>
        <taxon>Micrococcales</taxon>
        <taxon>Microbacteriaceae</taxon>
        <taxon>Microbacterium</taxon>
    </lineage>
</organism>
<proteinExistence type="predicted"/>
<gene>
    <name evidence="1" type="ORF">A9Z40_01845</name>
</gene>
<comment type="caution">
    <text evidence="1">The sequence shown here is derived from an EMBL/GenBank/DDBJ whole genome shotgun (WGS) entry which is preliminary data.</text>
</comment>
<name>A0ABX2WJJ4_9MICO</name>
<keyword evidence="2" id="KW-1185">Reference proteome</keyword>
<dbReference type="EMBL" id="LZEM01000016">
    <property type="protein sequence ID" value="OAZ41444.1"/>
    <property type="molecule type" value="Genomic_DNA"/>
</dbReference>
<evidence type="ECO:0000313" key="2">
    <source>
        <dbReference type="Proteomes" id="UP000093918"/>
    </source>
</evidence>
<protein>
    <submittedName>
        <fullName evidence="1">Uncharacterized protein</fullName>
    </submittedName>
</protein>
<dbReference type="RefSeq" id="WP_064955880.1">
    <property type="nucleotide sequence ID" value="NZ_LZEM01000016.1"/>
</dbReference>
<accession>A0ABX2WJJ4</accession>
<reference evidence="2" key="1">
    <citation type="submission" date="2016-06" db="EMBL/GenBank/DDBJ databases">
        <title>Genome sequencing of cellulolytic organisms.</title>
        <authorList>
            <person name="Bohra V."/>
            <person name="Dafale N.A."/>
            <person name="Purohit H.J."/>
        </authorList>
    </citation>
    <scope>NUCLEOTIDE SEQUENCE [LARGE SCALE GENOMIC DNA]</scope>
    <source>
        <strain evidence="2">ND21</strain>
    </source>
</reference>
<dbReference type="Proteomes" id="UP000093918">
    <property type="component" value="Unassembled WGS sequence"/>
</dbReference>
<sequence>MSRMGAQIGRPSKGRRDAILAKPPLEFGAILKSNADAEGLSYGEYLVKLAAERLNMPQYVPARPRNRAEELPINLEEAATRAA</sequence>